<evidence type="ECO:0000256" key="4">
    <source>
        <dbReference type="ARBA" id="ARBA00022679"/>
    </source>
</evidence>
<protein>
    <submittedName>
        <fullName evidence="6">Glycosyltransferase</fullName>
        <ecNumber evidence="6">2.4.-.-</ecNumber>
    </submittedName>
</protein>
<sequence length="225" mass="25576">MTTIPKVSILVLTFNAIGYVYKTLDSLQRLTPDIDYEVIVVDNNSRLGLKLCLPLMLKRGWIDKLCLLNYNSLFAEGNNIASRLARPDATHFLLLNSDVEIRDPHWLKVLLNSHQDGITSYGVVPSNPIARVDGYCFLIDKPLYQKHLLDEAHQWWWAITKLQAKVLTEGYSVKGYAEHEQYLHHFGGKSGKGFKKARGMDINPNEVIGWFNNKSIEIVDVAPQP</sequence>
<evidence type="ECO:0000313" key="7">
    <source>
        <dbReference type="Proteomes" id="UP001476950"/>
    </source>
</evidence>
<gene>
    <name evidence="6" type="ORF">NDI38_15815</name>
</gene>
<dbReference type="EC" id="2.4.-.-" evidence="6"/>
<dbReference type="InterPro" id="IPR001173">
    <property type="entry name" value="Glyco_trans_2-like"/>
</dbReference>
<evidence type="ECO:0000256" key="2">
    <source>
        <dbReference type="ARBA" id="ARBA00006739"/>
    </source>
</evidence>
<feature type="domain" description="Glycosyltransferase 2-like" evidence="5">
    <location>
        <begin position="8"/>
        <end position="117"/>
    </location>
</feature>
<evidence type="ECO:0000256" key="3">
    <source>
        <dbReference type="ARBA" id="ARBA00022676"/>
    </source>
</evidence>
<dbReference type="PANTHER" id="PTHR43179:SF12">
    <property type="entry name" value="GALACTOFURANOSYLTRANSFERASE GLFT2"/>
    <property type="match status" value="1"/>
</dbReference>
<dbReference type="RefSeq" id="WP_190449625.1">
    <property type="nucleotide sequence ID" value="NZ_JAMPLM010000013.1"/>
</dbReference>
<name>A0ABV0KKX3_9CYAN</name>
<reference evidence="6 7" key="1">
    <citation type="submission" date="2022-04" db="EMBL/GenBank/DDBJ databases">
        <title>Positive selection, recombination, and allopatry shape intraspecific diversity of widespread and dominant cyanobacteria.</title>
        <authorList>
            <person name="Wei J."/>
            <person name="Shu W."/>
            <person name="Hu C."/>
        </authorList>
    </citation>
    <scope>NUCLEOTIDE SEQUENCE [LARGE SCALE GENOMIC DNA]</scope>
    <source>
        <strain evidence="6 7">AS-A4</strain>
    </source>
</reference>
<organism evidence="6 7">
    <name type="scientific">Stenomitos frigidus AS-A4</name>
    <dbReference type="NCBI Taxonomy" id="2933935"/>
    <lineage>
        <taxon>Bacteria</taxon>
        <taxon>Bacillati</taxon>
        <taxon>Cyanobacteriota</taxon>
        <taxon>Cyanophyceae</taxon>
        <taxon>Leptolyngbyales</taxon>
        <taxon>Leptolyngbyaceae</taxon>
        <taxon>Stenomitos</taxon>
    </lineage>
</organism>
<dbReference type="GO" id="GO:0016757">
    <property type="term" value="F:glycosyltransferase activity"/>
    <property type="evidence" value="ECO:0007669"/>
    <property type="project" value="UniProtKB-KW"/>
</dbReference>
<keyword evidence="3 6" id="KW-0328">Glycosyltransferase</keyword>
<keyword evidence="7" id="KW-1185">Reference proteome</keyword>
<dbReference type="Pfam" id="PF00535">
    <property type="entry name" value="Glycos_transf_2"/>
    <property type="match status" value="1"/>
</dbReference>
<dbReference type="Gene3D" id="3.90.550.10">
    <property type="entry name" value="Spore Coat Polysaccharide Biosynthesis Protein SpsA, Chain A"/>
    <property type="match status" value="1"/>
</dbReference>
<accession>A0ABV0KKX3</accession>
<evidence type="ECO:0000259" key="5">
    <source>
        <dbReference type="Pfam" id="PF00535"/>
    </source>
</evidence>
<keyword evidence="4 6" id="KW-0808">Transferase</keyword>
<proteinExistence type="inferred from homology"/>
<dbReference type="SUPFAM" id="SSF53448">
    <property type="entry name" value="Nucleotide-diphospho-sugar transferases"/>
    <property type="match status" value="1"/>
</dbReference>
<comment type="caution">
    <text evidence="6">The sequence shown here is derived from an EMBL/GenBank/DDBJ whole genome shotgun (WGS) entry which is preliminary data.</text>
</comment>
<evidence type="ECO:0000313" key="6">
    <source>
        <dbReference type="EMBL" id="MEP1059906.1"/>
    </source>
</evidence>
<dbReference type="EMBL" id="JAMPLM010000013">
    <property type="protein sequence ID" value="MEP1059906.1"/>
    <property type="molecule type" value="Genomic_DNA"/>
</dbReference>
<comment type="pathway">
    <text evidence="1">Cell wall biogenesis; cell wall polysaccharide biosynthesis.</text>
</comment>
<evidence type="ECO:0000256" key="1">
    <source>
        <dbReference type="ARBA" id="ARBA00004776"/>
    </source>
</evidence>
<dbReference type="Proteomes" id="UP001476950">
    <property type="component" value="Unassembled WGS sequence"/>
</dbReference>
<dbReference type="PANTHER" id="PTHR43179">
    <property type="entry name" value="RHAMNOSYLTRANSFERASE WBBL"/>
    <property type="match status" value="1"/>
</dbReference>
<dbReference type="InterPro" id="IPR029044">
    <property type="entry name" value="Nucleotide-diphossugar_trans"/>
</dbReference>
<comment type="similarity">
    <text evidence="2">Belongs to the glycosyltransferase 2 family.</text>
</comment>